<gene>
    <name evidence="2" type="ORF">HPBE_LOCUS23296</name>
</gene>
<evidence type="ECO:0000313" key="3">
    <source>
        <dbReference type="Proteomes" id="UP000050761"/>
    </source>
</evidence>
<keyword evidence="3" id="KW-1185">Reference proteome</keyword>
<organism evidence="3 4">
    <name type="scientific">Heligmosomoides polygyrus</name>
    <name type="common">Parasitic roundworm</name>
    <dbReference type="NCBI Taxonomy" id="6339"/>
    <lineage>
        <taxon>Eukaryota</taxon>
        <taxon>Metazoa</taxon>
        <taxon>Ecdysozoa</taxon>
        <taxon>Nematoda</taxon>
        <taxon>Chromadorea</taxon>
        <taxon>Rhabditida</taxon>
        <taxon>Rhabditina</taxon>
        <taxon>Rhabditomorpha</taxon>
        <taxon>Strongyloidea</taxon>
        <taxon>Heligmosomidae</taxon>
        <taxon>Heligmosomoides</taxon>
    </lineage>
</organism>
<reference evidence="2 3" key="1">
    <citation type="submission" date="2018-11" db="EMBL/GenBank/DDBJ databases">
        <authorList>
            <consortium name="Pathogen Informatics"/>
        </authorList>
    </citation>
    <scope>NUCLEOTIDE SEQUENCE [LARGE SCALE GENOMIC DNA]</scope>
</reference>
<protein>
    <submittedName>
        <fullName evidence="4">Eyes absent homolog</fullName>
    </submittedName>
</protein>
<reference evidence="4" key="2">
    <citation type="submission" date="2019-09" db="UniProtKB">
        <authorList>
            <consortium name="WormBaseParasite"/>
        </authorList>
    </citation>
    <scope>IDENTIFICATION</scope>
</reference>
<dbReference type="WBParaSite" id="HPBE_0002329701-mRNA-1">
    <property type="protein sequence ID" value="HPBE_0002329701-mRNA-1"/>
    <property type="gene ID" value="HPBE_0002329701"/>
</dbReference>
<feature type="compositionally biased region" description="Polar residues" evidence="1">
    <location>
        <begin position="134"/>
        <end position="148"/>
    </location>
</feature>
<dbReference type="AlphaFoldDB" id="A0A183GKS7"/>
<accession>A0A183GKS7</accession>
<dbReference type="Proteomes" id="UP000050761">
    <property type="component" value="Unassembled WGS sequence"/>
</dbReference>
<proteinExistence type="predicted"/>
<feature type="region of interest" description="Disordered" evidence="1">
    <location>
        <begin position="104"/>
        <end position="162"/>
    </location>
</feature>
<evidence type="ECO:0000313" key="2">
    <source>
        <dbReference type="EMBL" id="VDP37876.1"/>
    </source>
</evidence>
<evidence type="ECO:0000313" key="4">
    <source>
        <dbReference type="WBParaSite" id="HPBE_0002329701-mRNA-1"/>
    </source>
</evidence>
<evidence type="ECO:0000256" key="1">
    <source>
        <dbReference type="SAM" id="MobiDB-lite"/>
    </source>
</evidence>
<name>A0A183GKS7_HELPZ</name>
<accession>A0A3P8H3E8</accession>
<dbReference type="EMBL" id="UZAH01034905">
    <property type="protein sequence ID" value="VDP37876.1"/>
    <property type="molecule type" value="Genomic_DNA"/>
</dbReference>
<sequence>MSRVAVGLPGLETEWVKCLKVCMRSEKGAYDELKGRDSFSISNSYSSPGLNYGNHYSAGSTGGYGYRSYSNVNSGYSYATSPQSARGYYARPYSAPASATYVQPQENSVAQEGSYRTVPSSLYTDRQEVPPSPSYSNSVLEQTPTSQGYALPPGSPVRTRKL</sequence>